<dbReference type="Proteomes" id="UP000557739">
    <property type="component" value="Unassembled WGS sequence"/>
</dbReference>
<dbReference type="RefSeq" id="WP_184029359.1">
    <property type="nucleotide sequence ID" value="NZ_JACIJJ010000004.1"/>
</dbReference>
<keyword evidence="1" id="KW-0472">Membrane</keyword>
<evidence type="ECO:0008006" key="4">
    <source>
        <dbReference type="Google" id="ProtNLM"/>
    </source>
</evidence>
<proteinExistence type="predicted"/>
<gene>
    <name evidence="2" type="ORF">FHR19_002731</name>
</gene>
<feature type="transmembrane region" description="Helical" evidence="1">
    <location>
        <begin position="13"/>
        <end position="35"/>
    </location>
</feature>
<name>A0A7W9ARN8_9SPHN</name>
<organism evidence="2 3">
    <name type="scientific">Sphingomonas yantingensis</name>
    <dbReference type="NCBI Taxonomy" id="1241761"/>
    <lineage>
        <taxon>Bacteria</taxon>
        <taxon>Pseudomonadati</taxon>
        <taxon>Pseudomonadota</taxon>
        <taxon>Alphaproteobacteria</taxon>
        <taxon>Sphingomonadales</taxon>
        <taxon>Sphingomonadaceae</taxon>
        <taxon>Sphingomonas</taxon>
    </lineage>
</organism>
<dbReference type="AlphaFoldDB" id="A0A7W9ARN8"/>
<comment type="caution">
    <text evidence="2">The sequence shown here is derived from an EMBL/GenBank/DDBJ whole genome shotgun (WGS) entry which is preliminary data.</text>
</comment>
<accession>A0A7W9ARN8</accession>
<evidence type="ECO:0000256" key="1">
    <source>
        <dbReference type="SAM" id="Phobius"/>
    </source>
</evidence>
<evidence type="ECO:0000313" key="3">
    <source>
        <dbReference type="Proteomes" id="UP000557739"/>
    </source>
</evidence>
<keyword evidence="1" id="KW-1133">Transmembrane helix</keyword>
<keyword evidence="3" id="KW-1185">Reference proteome</keyword>
<dbReference type="EMBL" id="JACIJJ010000004">
    <property type="protein sequence ID" value="MBB5699365.1"/>
    <property type="molecule type" value="Genomic_DNA"/>
</dbReference>
<reference evidence="2 3" key="1">
    <citation type="submission" date="2020-08" db="EMBL/GenBank/DDBJ databases">
        <title>Genomic Encyclopedia of Type Strains, Phase IV (KMG-IV): sequencing the most valuable type-strain genomes for metagenomic binning, comparative biology and taxonomic classification.</title>
        <authorList>
            <person name="Goeker M."/>
        </authorList>
    </citation>
    <scope>NUCLEOTIDE SEQUENCE [LARGE SCALE GENOMIC DNA]</scope>
    <source>
        <strain evidence="2 3">DSM 27244</strain>
    </source>
</reference>
<sequence length="52" mass="6074">MRSYALFDTTREIVAYGILGAIVVVAIPWLTVTISKRRRENLRRRGIKRYGH</sequence>
<protein>
    <recommendedName>
        <fullName evidence="4">Heme exporter protein D</fullName>
    </recommendedName>
</protein>
<keyword evidence="1" id="KW-0812">Transmembrane</keyword>
<evidence type="ECO:0000313" key="2">
    <source>
        <dbReference type="EMBL" id="MBB5699365.1"/>
    </source>
</evidence>